<comment type="caution">
    <text evidence="7">The sequence shown here is derived from an EMBL/GenBank/DDBJ whole genome shotgun (WGS) entry which is preliminary data.</text>
</comment>
<dbReference type="STRING" id="1081103.A0A0B2X6R1"/>
<keyword evidence="8" id="KW-1185">Reference proteome</keyword>
<keyword evidence="3 5" id="KW-0479">Metal-binding</keyword>
<organism evidence="7 8">
    <name type="scientific">Metarhizium album (strain ARSEF 1941)</name>
    <dbReference type="NCBI Taxonomy" id="1081103"/>
    <lineage>
        <taxon>Eukaryota</taxon>
        <taxon>Fungi</taxon>
        <taxon>Dikarya</taxon>
        <taxon>Ascomycota</taxon>
        <taxon>Pezizomycotina</taxon>
        <taxon>Sordariomycetes</taxon>
        <taxon>Hypocreomycetidae</taxon>
        <taxon>Hypocreales</taxon>
        <taxon>Clavicipitaceae</taxon>
        <taxon>Metarhizium</taxon>
    </lineage>
</organism>
<name>A0A0B2X6R1_METAS</name>
<keyword evidence="6" id="KW-0812">Transmembrane</keyword>
<dbReference type="CDD" id="cd11069">
    <property type="entry name" value="CYP_FUM15-like"/>
    <property type="match status" value="1"/>
</dbReference>
<dbReference type="HOGENOM" id="CLU_001570_5_11_1"/>
<keyword evidence="4 5" id="KW-0408">Iron</keyword>
<dbReference type="PANTHER" id="PTHR24305">
    <property type="entry name" value="CYTOCHROME P450"/>
    <property type="match status" value="1"/>
</dbReference>
<evidence type="ECO:0000256" key="2">
    <source>
        <dbReference type="ARBA" id="ARBA00022617"/>
    </source>
</evidence>
<dbReference type="GO" id="GO:0016705">
    <property type="term" value="F:oxidoreductase activity, acting on paired donors, with incorporation or reduction of molecular oxygen"/>
    <property type="evidence" value="ECO:0007669"/>
    <property type="project" value="InterPro"/>
</dbReference>
<keyword evidence="6" id="KW-0472">Membrane</keyword>
<protein>
    <submittedName>
        <fullName evidence="7">Cytochrome P450</fullName>
    </submittedName>
</protein>
<evidence type="ECO:0000313" key="7">
    <source>
        <dbReference type="EMBL" id="KHO01448.1"/>
    </source>
</evidence>
<evidence type="ECO:0000256" key="6">
    <source>
        <dbReference type="SAM" id="Phobius"/>
    </source>
</evidence>
<keyword evidence="6" id="KW-1133">Transmembrane helix</keyword>
<dbReference type="InterPro" id="IPR001128">
    <property type="entry name" value="Cyt_P450"/>
</dbReference>
<evidence type="ECO:0000256" key="3">
    <source>
        <dbReference type="ARBA" id="ARBA00022723"/>
    </source>
</evidence>
<reference evidence="7 8" key="1">
    <citation type="journal article" date="2014" name="Proc. Natl. Acad. Sci. U.S.A.">
        <title>Trajectory and genomic determinants of fungal-pathogen speciation and host adaptation.</title>
        <authorList>
            <person name="Hu X."/>
            <person name="Xiao G."/>
            <person name="Zheng P."/>
            <person name="Shang Y."/>
            <person name="Su Y."/>
            <person name="Zhang X."/>
            <person name="Liu X."/>
            <person name="Zhan S."/>
            <person name="St Leger R.J."/>
            <person name="Wang C."/>
        </authorList>
    </citation>
    <scope>NUCLEOTIDE SEQUENCE [LARGE SCALE GENOMIC DNA]</scope>
    <source>
        <strain evidence="7 8">ARSEF 1941</strain>
    </source>
</reference>
<keyword evidence="2 5" id="KW-0349">Heme</keyword>
<evidence type="ECO:0000313" key="8">
    <source>
        <dbReference type="Proteomes" id="UP000030816"/>
    </source>
</evidence>
<dbReference type="RefSeq" id="XP_040682513.1">
    <property type="nucleotide sequence ID" value="XM_040819248.1"/>
</dbReference>
<dbReference type="InterPro" id="IPR002401">
    <property type="entry name" value="Cyt_P450_E_grp-I"/>
</dbReference>
<dbReference type="GO" id="GO:0020037">
    <property type="term" value="F:heme binding"/>
    <property type="evidence" value="ECO:0007669"/>
    <property type="project" value="InterPro"/>
</dbReference>
<comment type="cofactor">
    <cofactor evidence="5">
        <name>heme</name>
        <dbReference type="ChEBI" id="CHEBI:30413"/>
    </cofactor>
</comment>
<dbReference type="SUPFAM" id="SSF48264">
    <property type="entry name" value="Cytochrome P450"/>
    <property type="match status" value="1"/>
</dbReference>
<evidence type="ECO:0000256" key="5">
    <source>
        <dbReference type="PIRSR" id="PIRSR602401-1"/>
    </source>
</evidence>
<accession>A0A0B2X6R1</accession>
<dbReference type="PANTHER" id="PTHR24305:SF166">
    <property type="entry name" value="CYTOCHROME P450 12A4, MITOCHONDRIAL-RELATED"/>
    <property type="match status" value="1"/>
</dbReference>
<dbReference type="PRINTS" id="PR00385">
    <property type="entry name" value="P450"/>
</dbReference>
<dbReference type="GO" id="GO:0005506">
    <property type="term" value="F:iron ion binding"/>
    <property type="evidence" value="ECO:0007669"/>
    <property type="project" value="InterPro"/>
</dbReference>
<proteinExistence type="inferred from homology"/>
<evidence type="ECO:0000256" key="4">
    <source>
        <dbReference type="ARBA" id="ARBA00023004"/>
    </source>
</evidence>
<dbReference type="OrthoDB" id="1470350at2759"/>
<dbReference type="InterPro" id="IPR036396">
    <property type="entry name" value="Cyt_P450_sf"/>
</dbReference>
<dbReference type="Pfam" id="PF00067">
    <property type="entry name" value="p450"/>
    <property type="match status" value="1"/>
</dbReference>
<gene>
    <name evidence="7" type="ORF">MAM_00449</name>
</gene>
<dbReference type="PRINTS" id="PR00463">
    <property type="entry name" value="EP450I"/>
</dbReference>
<dbReference type="Gene3D" id="1.10.630.10">
    <property type="entry name" value="Cytochrome P450"/>
    <property type="match status" value="1"/>
</dbReference>
<comment type="similarity">
    <text evidence="1">Belongs to the cytochrome P450 family.</text>
</comment>
<dbReference type="InterPro" id="IPR050121">
    <property type="entry name" value="Cytochrome_P450_monoxygenase"/>
</dbReference>
<feature type="binding site" description="axial binding residue" evidence="5">
    <location>
        <position position="489"/>
    </location>
    <ligand>
        <name>heme</name>
        <dbReference type="ChEBI" id="CHEBI:30413"/>
    </ligand>
    <ligandPart>
        <name>Fe</name>
        <dbReference type="ChEBI" id="CHEBI:18248"/>
    </ligandPart>
</feature>
<feature type="transmembrane region" description="Helical" evidence="6">
    <location>
        <begin position="41"/>
        <end position="62"/>
    </location>
</feature>
<dbReference type="Proteomes" id="UP000030816">
    <property type="component" value="Unassembled WGS sequence"/>
</dbReference>
<dbReference type="EMBL" id="AZHE01000001">
    <property type="protein sequence ID" value="KHO01448.1"/>
    <property type="molecule type" value="Genomic_DNA"/>
</dbReference>
<dbReference type="GO" id="GO:0004497">
    <property type="term" value="F:monooxygenase activity"/>
    <property type="evidence" value="ECO:0007669"/>
    <property type="project" value="InterPro"/>
</dbReference>
<dbReference type="GeneID" id="63734904"/>
<sequence length="549" mass="61296">MATIRHFPLRHMAGISLAAGVLPKLLHLYEDNGQAVKVFFALYLGQFSLFLFYVILVYPFFLSPLRKLPGVKGGLPLIGHGRELNQFGAGFLAKKWIAENPNDGMLRILCLGNQEMIIVNSPQALSEILVTKCYSFEKPDFARRFLSFIVGWGLLNVEGDEHKKQRRDMLPAFSFRHIKDLYRIFWAKSCEAVHELMAKCDERGVAEIEICSWAARCTLDVIGLAGIGVDFGSIRDANSPLAKSYEYLQPSPMDMSLLILTALLPDVVIKNLPVNRLRNLRRATEHIRAVYRDLIRKKRDLLANKEDAGLDILTVALRSKLCTEESLVDQMMTFLSAGHETTASSLIWATYLMAKHPDIQERLRREIRQNLASANCSTGITSADIDKLPYLNAVCSEVLRFHSPIPQSARVSTCDITVQGQFIPRNTLLALVPWATNTDPKFWGPDANEFKPERWLSPEQGGTSTSKAASGGATSNYAFLTFFHGPHSCIGASFAKAELACTVAAWIGRFSFELKDKSLLDERNIRIPPSAVAKPHGGMQMLVRVVEGW</sequence>
<dbReference type="AlphaFoldDB" id="A0A0B2X6R1"/>
<evidence type="ECO:0000256" key="1">
    <source>
        <dbReference type="ARBA" id="ARBA00010617"/>
    </source>
</evidence>